<evidence type="ECO:0000259" key="2">
    <source>
        <dbReference type="Pfam" id="PF03795"/>
    </source>
</evidence>
<keyword evidence="4" id="KW-1185">Reference proteome</keyword>
<protein>
    <recommendedName>
        <fullName evidence="2">YCII-related domain-containing protein</fullName>
    </recommendedName>
</protein>
<evidence type="ECO:0000313" key="3">
    <source>
        <dbReference type="EMBL" id="GGK24590.1"/>
    </source>
</evidence>
<dbReference type="EMBL" id="BMQC01000004">
    <property type="protein sequence ID" value="GGK24590.1"/>
    <property type="molecule type" value="Genomic_DNA"/>
</dbReference>
<dbReference type="PANTHER" id="PTHR37828">
    <property type="entry name" value="GSR2449 PROTEIN"/>
    <property type="match status" value="1"/>
</dbReference>
<dbReference type="Pfam" id="PF03795">
    <property type="entry name" value="YCII"/>
    <property type="match status" value="1"/>
</dbReference>
<dbReference type="PANTHER" id="PTHR37828:SF1">
    <property type="entry name" value="YCII-RELATED DOMAIN-CONTAINING PROTEIN"/>
    <property type="match status" value="1"/>
</dbReference>
<evidence type="ECO:0000313" key="4">
    <source>
        <dbReference type="Proteomes" id="UP000662200"/>
    </source>
</evidence>
<dbReference type="InterPro" id="IPR011008">
    <property type="entry name" value="Dimeric_a/b-barrel"/>
</dbReference>
<dbReference type="AlphaFoldDB" id="A0A8J3BNW0"/>
<organism evidence="3 4">
    <name type="scientific">Pilimelia terevasa</name>
    <dbReference type="NCBI Taxonomy" id="53372"/>
    <lineage>
        <taxon>Bacteria</taxon>
        <taxon>Bacillati</taxon>
        <taxon>Actinomycetota</taxon>
        <taxon>Actinomycetes</taxon>
        <taxon>Micromonosporales</taxon>
        <taxon>Micromonosporaceae</taxon>
        <taxon>Pilimelia</taxon>
    </lineage>
</organism>
<sequence length="92" mass="9965">MFVVTLEYRVPLPEVDALLPAHREWLDRLLADGHLVACGPRVPRTGGVIVARAASRGQLNALLATDPLHQARAAAYTVVEFTAVRGLPDLLD</sequence>
<dbReference type="InterPro" id="IPR005545">
    <property type="entry name" value="YCII"/>
</dbReference>
<evidence type="ECO:0000256" key="1">
    <source>
        <dbReference type="ARBA" id="ARBA00007689"/>
    </source>
</evidence>
<name>A0A8J3BNW0_9ACTN</name>
<dbReference type="Proteomes" id="UP000662200">
    <property type="component" value="Unassembled WGS sequence"/>
</dbReference>
<reference evidence="3" key="1">
    <citation type="journal article" date="2014" name="Int. J. Syst. Evol. Microbiol.">
        <title>Complete genome sequence of Corynebacterium casei LMG S-19264T (=DSM 44701T), isolated from a smear-ripened cheese.</title>
        <authorList>
            <consortium name="US DOE Joint Genome Institute (JGI-PGF)"/>
            <person name="Walter F."/>
            <person name="Albersmeier A."/>
            <person name="Kalinowski J."/>
            <person name="Ruckert C."/>
        </authorList>
    </citation>
    <scope>NUCLEOTIDE SEQUENCE</scope>
    <source>
        <strain evidence="3">JCM 3091</strain>
    </source>
</reference>
<comment type="caution">
    <text evidence="3">The sequence shown here is derived from an EMBL/GenBank/DDBJ whole genome shotgun (WGS) entry which is preliminary data.</text>
</comment>
<feature type="domain" description="YCII-related" evidence="2">
    <location>
        <begin position="1"/>
        <end position="82"/>
    </location>
</feature>
<proteinExistence type="inferred from homology"/>
<comment type="similarity">
    <text evidence="1">Belongs to the YciI family.</text>
</comment>
<accession>A0A8J3BNW0</accession>
<dbReference type="RefSeq" id="WP_189113607.1">
    <property type="nucleotide sequence ID" value="NZ_BMQC01000004.1"/>
</dbReference>
<reference evidence="3" key="2">
    <citation type="submission" date="2020-09" db="EMBL/GenBank/DDBJ databases">
        <authorList>
            <person name="Sun Q."/>
            <person name="Ohkuma M."/>
        </authorList>
    </citation>
    <scope>NUCLEOTIDE SEQUENCE</scope>
    <source>
        <strain evidence="3">JCM 3091</strain>
    </source>
</reference>
<gene>
    <name evidence="3" type="ORF">GCM10010124_16390</name>
</gene>
<dbReference type="SUPFAM" id="SSF54909">
    <property type="entry name" value="Dimeric alpha+beta barrel"/>
    <property type="match status" value="1"/>
</dbReference>
<dbReference type="Gene3D" id="3.30.70.1060">
    <property type="entry name" value="Dimeric alpha+beta barrel"/>
    <property type="match status" value="1"/>
</dbReference>